<evidence type="ECO:0000313" key="1">
    <source>
        <dbReference type="EMBL" id="UYV84376.1"/>
    </source>
</evidence>
<dbReference type="Proteomes" id="UP001235939">
    <property type="component" value="Chromosome X"/>
</dbReference>
<protein>
    <submittedName>
        <fullName evidence="1">Uncharacterized protein</fullName>
    </submittedName>
</protein>
<keyword evidence="2" id="KW-1185">Reference proteome</keyword>
<sequence length="257" mass="29202">MLDCVKHIALLFPEIKQTTLNSCWKKFWPNVVKNEHSISTLNEYSQIAQMAHSLGGEGFDDFTDGDIAELMADKELSEDDLVNLVCESESDKSDEEELVPVTFTADVIREGLALGRKLGNHFMQNDTNVERALRFQRDINRCLAQYEEVYKDLTKNSKQLLITDFITISHNVNISSSNIESAQITSSDEKHDTGIAKTTIGRIVIEDLKLKKTPAKFIPRILTNEQKLCRLATCEDMLEMTRTDPEWKDKIITGDET</sequence>
<gene>
    <name evidence="1" type="ORF">LAZ67_X001966</name>
</gene>
<reference evidence="1 2" key="1">
    <citation type="submission" date="2022-03" db="EMBL/GenBank/DDBJ databases">
        <title>A chromosomal length assembly of Cordylochernes scorpioides.</title>
        <authorList>
            <person name="Zeh D."/>
            <person name="Zeh J."/>
        </authorList>
    </citation>
    <scope>NUCLEOTIDE SEQUENCE [LARGE SCALE GENOMIC DNA]</scope>
    <source>
        <strain evidence="1">IN4F17</strain>
        <tissue evidence="1">Whole Body</tissue>
    </source>
</reference>
<dbReference type="EMBL" id="CP092886">
    <property type="protein sequence ID" value="UYV84376.1"/>
    <property type="molecule type" value="Genomic_DNA"/>
</dbReference>
<evidence type="ECO:0000313" key="2">
    <source>
        <dbReference type="Proteomes" id="UP001235939"/>
    </source>
</evidence>
<accession>A0ABY6LVL1</accession>
<proteinExistence type="predicted"/>
<organism evidence="1 2">
    <name type="scientific">Cordylochernes scorpioides</name>
    <dbReference type="NCBI Taxonomy" id="51811"/>
    <lineage>
        <taxon>Eukaryota</taxon>
        <taxon>Metazoa</taxon>
        <taxon>Ecdysozoa</taxon>
        <taxon>Arthropoda</taxon>
        <taxon>Chelicerata</taxon>
        <taxon>Arachnida</taxon>
        <taxon>Pseudoscorpiones</taxon>
        <taxon>Cheliferoidea</taxon>
        <taxon>Chernetidae</taxon>
        <taxon>Cordylochernes</taxon>
    </lineage>
</organism>
<name>A0ABY6LVL1_9ARAC</name>